<keyword evidence="3" id="KW-1185">Reference proteome</keyword>
<dbReference type="EMBL" id="BRXY01000573">
    <property type="protein sequence ID" value="GMI00880.1"/>
    <property type="molecule type" value="Genomic_DNA"/>
</dbReference>
<dbReference type="PANTHER" id="PTHR37952:SF2">
    <property type="entry name" value="PROTEIN CREA"/>
    <property type="match status" value="1"/>
</dbReference>
<protein>
    <submittedName>
        <fullName evidence="2">Uncharacterized protein</fullName>
    </submittedName>
</protein>
<accession>A0A9W7F262</accession>
<evidence type="ECO:0000313" key="3">
    <source>
        <dbReference type="Proteomes" id="UP001165085"/>
    </source>
</evidence>
<reference evidence="3" key="1">
    <citation type="journal article" date="2023" name="Commun. Biol.">
        <title>Genome analysis of Parmales, the sister group of diatoms, reveals the evolutionary specialization of diatoms from phago-mixotrophs to photoautotrophs.</title>
        <authorList>
            <person name="Ban H."/>
            <person name="Sato S."/>
            <person name="Yoshikawa S."/>
            <person name="Yamada K."/>
            <person name="Nakamura Y."/>
            <person name="Ichinomiya M."/>
            <person name="Sato N."/>
            <person name="Blanc-Mathieu R."/>
            <person name="Endo H."/>
            <person name="Kuwata A."/>
            <person name="Ogata H."/>
        </authorList>
    </citation>
    <scope>NUCLEOTIDE SEQUENCE [LARGE SCALE GENOMIC DNA]</scope>
    <source>
        <strain evidence="3">NIES 3701</strain>
    </source>
</reference>
<dbReference type="OrthoDB" id="10260865at2759"/>
<feature type="chain" id="PRO_5040811327" evidence="1">
    <location>
        <begin position="19"/>
        <end position="222"/>
    </location>
</feature>
<name>A0A9W7F262_9STRA</name>
<feature type="signal peptide" evidence="1">
    <location>
        <begin position="1"/>
        <end position="18"/>
    </location>
</feature>
<dbReference type="AlphaFoldDB" id="A0A9W7F262"/>
<evidence type="ECO:0000313" key="2">
    <source>
        <dbReference type="EMBL" id="GMI00880.1"/>
    </source>
</evidence>
<sequence length="222" mass="23814">MLLRVLLLICLLATTSNSFTQLPASHISSTKLLANRVTRTSDDLATATARSSIAKAIGVFGMCGALGLTGLAPPAHAESSRTVGSISGSGLVFKDTLNIESFVDPKIPEVSLYISNFQRPITERISSGANFFNDPSFASVGCVKTTSGKVTVSDKVNKSTGGEEVFEEAKSILFKTLRVQRVYDAETNTVVYVSFNTRLDKSEDSNKSRFKSSICAVNLNDE</sequence>
<keyword evidence="1" id="KW-0732">Signal</keyword>
<dbReference type="Pfam" id="PF05981">
    <property type="entry name" value="CreA"/>
    <property type="match status" value="1"/>
</dbReference>
<comment type="caution">
    <text evidence="2">The sequence shown here is derived from an EMBL/GenBank/DDBJ whole genome shotgun (WGS) entry which is preliminary data.</text>
</comment>
<dbReference type="PANTHER" id="PTHR37952">
    <property type="match status" value="1"/>
</dbReference>
<proteinExistence type="predicted"/>
<dbReference type="InterPro" id="IPR010292">
    <property type="entry name" value="Uncharacterised_CreA"/>
</dbReference>
<organism evidence="2 3">
    <name type="scientific">Triparma strigata</name>
    <dbReference type="NCBI Taxonomy" id="1606541"/>
    <lineage>
        <taxon>Eukaryota</taxon>
        <taxon>Sar</taxon>
        <taxon>Stramenopiles</taxon>
        <taxon>Ochrophyta</taxon>
        <taxon>Bolidophyceae</taxon>
        <taxon>Parmales</taxon>
        <taxon>Triparmaceae</taxon>
        <taxon>Triparma</taxon>
    </lineage>
</organism>
<gene>
    <name evidence="2" type="ORF">TrST_g1747</name>
</gene>
<evidence type="ECO:0000256" key="1">
    <source>
        <dbReference type="SAM" id="SignalP"/>
    </source>
</evidence>
<dbReference type="Proteomes" id="UP001165085">
    <property type="component" value="Unassembled WGS sequence"/>
</dbReference>